<keyword evidence="6" id="KW-0739">Sodium transport</keyword>
<feature type="transmembrane region" description="Helical" evidence="6">
    <location>
        <begin position="108"/>
        <end position="129"/>
    </location>
</feature>
<comment type="subcellular location">
    <subcellularLocation>
        <location evidence="1">Cell inner membrane</location>
        <topology evidence="1">Multi-pass membrane protein</topology>
    </subcellularLocation>
    <subcellularLocation>
        <location evidence="6">Cell membrane</location>
        <topology evidence="6">Multi-pass membrane protein</topology>
    </subcellularLocation>
</comment>
<reference evidence="8 9" key="1">
    <citation type="submission" date="2024-04" db="EMBL/GenBank/DDBJ databases">
        <authorList>
            <person name="Abashina T."/>
            <person name="Shaikin A."/>
        </authorList>
    </citation>
    <scope>NUCLEOTIDE SEQUENCE [LARGE SCALE GENOMIC DNA]</scope>
    <source>
        <strain evidence="8 9">AAFK</strain>
    </source>
</reference>
<dbReference type="Gene3D" id="1.20.1530.10">
    <property type="entry name" value="Na+/H+ antiporter like domain"/>
    <property type="match status" value="1"/>
</dbReference>
<evidence type="ECO:0000313" key="8">
    <source>
        <dbReference type="EMBL" id="MEK8088811.1"/>
    </source>
</evidence>
<evidence type="ECO:0000256" key="6">
    <source>
        <dbReference type="HAMAP-Rule" id="MF_01844"/>
    </source>
</evidence>
<proteinExistence type="inferred from homology"/>
<keyword evidence="4 6" id="KW-1133">Transmembrane helix</keyword>
<dbReference type="Pfam" id="PF06965">
    <property type="entry name" value="Na_H_antiport_1"/>
    <property type="match status" value="1"/>
</dbReference>
<feature type="transmembrane region" description="Helical" evidence="6">
    <location>
        <begin position="423"/>
        <end position="442"/>
    </location>
</feature>
<keyword evidence="6" id="KW-0406">Ion transport</keyword>
<dbReference type="RefSeq" id="WP_341369876.1">
    <property type="nucleotide sequence ID" value="NZ_JBBPCO010000002.1"/>
</dbReference>
<dbReference type="EMBL" id="JBBPCO010000002">
    <property type="protein sequence ID" value="MEK8088811.1"/>
    <property type="molecule type" value="Genomic_DNA"/>
</dbReference>
<evidence type="ECO:0000256" key="7">
    <source>
        <dbReference type="SAM" id="Coils"/>
    </source>
</evidence>
<dbReference type="PANTHER" id="PTHR30341:SF0">
    <property type="entry name" value="NA(+)_H(+) ANTIPORTER NHAA"/>
    <property type="match status" value="1"/>
</dbReference>
<comment type="similarity">
    <text evidence="6">Belongs to the NhaA Na(+)/H(+) (TC 2.A.33) antiporter family.</text>
</comment>
<keyword evidence="3 6" id="KW-0812">Transmembrane</keyword>
<evidence type="ECO:0000256" key="3">
    <source>
        <dbReference type="ARBA" id="ARBA00022692"/>
    </source>
</evidence>
<accession>A0ABU9D671</accession>
<keyword evidence="6" id="KW-0813">Transport</keyword>
<comment type="function">
    <text evidence="6">Na(+)/H(+) antiporter that extrudes sodium in exchange for external protons.</text>
</comment>
<dbReference type="Proteomes" id="UP001446205">
    <property type="component" value="Unassembled WGS sequence"/>
</dbReference>
<comment type="caution">
    <text evidence="8">The sequence shown here is derived from an EMBL/GenBank/DDBJ whole genome shotgun (WGS) entry which is preliminary data.</text>
</comment>
<feature type="transmembrane region" description="Helical" evidence="6">
    <location>
        <begin position="165"/>
        <end position="189"/>
    </location>
</feature>
<evidence type="ECO:0000256" key="5">
    <source>
        <dbReference type="ARBA" id="ARBA00023136"/>
    </source>
</evidence>
<organism evidence="8 9">
    <name type="scientific">Thermithiobacillus plumbiphilus</name>
    <dbReference type="NCBI Taxonomy" id="1729899"/>
    <lineage>
        <taxon>Bacteria</taxon>
        <taxon>Pseudomonadati</taxon>
        <taxon>Pseudomonadota</taxon>
        <taxon>Acidithiobacillia</taxon>
        <taxon>Acidithiobacillales</taxon>
        <taxon>Thermithiobacillaceae</taxon>
        <taxon>Thermithiobacillus</taxon>
    </lineage>
</organism>
<feature type="transmembrane region" description="Helical" evidence="6">
    <location>
        <begin position="221"/>
        <end position="250"/>
    </location>
</feature>
<keyword evidence="7" id="KW-0175">Coiled coil</keyword>
<evidence type="ECO:0000256" key="4">
    <source>
        <dbReference type="ARBA" id="ARBA00022989"/>
    </source>
</evidence>
<name>A0ABU9D671_9PROT</name>
<keyword evidence="6" id="KW-0050">Antiport</keyword>
<feature type="transmembrane region" description="Helical" evidence="6">
    <location>
        <begin position="136"/>
        <end position="159"/>
    </location>
</feature>
<dbReference type="InterPro" id="IPR023171">
    <property type="entry name" value="Na/H_antiporter_dom_sf"/>
</dbReference>
<evidence type="ECO:0000256" key="1">
    <source>
        <dbReference type="ARBA" id="ARBA00004429"/>
    </source>
</evidence>
<feature type="transmembrane region" description="Helical" evidence="6">
    <location>
        <begin position="390"/>
        <end position="411"/>
    </location>
</feature>
<gene>
    <name evidence="6 8" type="primary">nhaA</name>
    <name evidence="8" type="ORF">WOB96_03450</name>
</gene>
<feature type="transmembrane region" description="Helical" evidence="6">
    <location>
        <begin position="76"/>
        <end position="93"/>
    </location>
</feature>
<evidence type="ECO:0000256" key="2">
    <source>
        <dbReference type="ARBA" id="ARBA00022475"/>
    </source>
</evidence>
<feature type="coiled-coil region" evidence="7">
    <location>
        <begin position="284"/>
        <end position="315"/>
    </location>
</feature>
<feature type="transmembrane region" description="Helical" evidence="6">
    <location>
        <begin position="316"/>
        <end position="335"/>
    </location>
</feature>
<dbReference type="PANTHER" id="PTHR30341">
    <property type="entry name" value="SODIUM ION/PROTON ANTIPORTER NHAA-RELATED"/>
    <property type="match status" value="1"/>
</dbReference>
<dbReference type="HAMAP" id="MF_01844">
    <property type="entry name" value="NhaA"/>
    <property type="match status" value="1"/>
</dbReference>
<keyword evidence="6" id="KW-0915">Sodium</keyword>
<protein>
    <recommendedName>
        <fullName evidence="6">Na(+)/H(+) antiporter NhaA</fullName>
    </recommendedName>
    <alternativeName>
        <fullName evidence="6">Sodium/proton antiporter NhaA</fullName>
    </alternativeName>
</protein>
<sequence length="452" mass="48852">MQQRPYPLEILFGRILSPFERFLQRATAGGLILVGTTVLTLLIANSPWGPSFHHFWEISAGVNLGGFRLEQSLHHWINDGLMVLFFLLVGLELKREILVGELTSLRDAALPIIAAAGGMLVPALIYWSFNPSGPAAAGWGIPTATDIAFAVGILVLLSWRIPKNLIIFLTALAIADDLGAVLVIAIFYTSDLNMEALASAGFVLGLLVLINQGGIRHPLPYIILGLFLWFFTLVSGVHATISGVLLAFTIPARSAHTPRQFADRVGELSRTFLEEAKNPDTPDNALANQRMAMAAENLERAAEAVQAPLQRMEHNMNPWITFLIIPLFAFANAGIDFSQMNPGEALMSPVTQGVLLGLVIGKFIGVGGASWLAIRLGLGRLPSGVYWRHMLGAAWLAGIGFTMSLFISQLAFSDPLLVEEAKLGILSASLIAAIIGLIWLYFSAGERPQEAS</sequence>
<keyword evidence="5 6" id="KW-0472">Membrane</keyword>
<keyword evidence="9" id="KW-1185">Reference proteome</keyword>
<evidence type="ECO:0000313" key="9">
    <source>
        <dbReference type="Proteomes" id="UP001446205"/>
    </source>
</evidence>
<keyword evidence="2 6" id="KW-1003">Cell membrane</keyword>
<feature type="transmembrane region" description="Helical" evidence="6">
    <location>
        <begin position="22"/>
        <end position="44"/>
    </location>
</feature>
<dbReference type="NCBIfam" id="TIGR00773">
    <property type="entry name" value="NhaA"/>
    <property type="match status" value="1"/>
</dbReference>
<comment type="catalytic activity">
    <reaction evidence="6">
        <text>Na(+)(in) + 2 H(+)(out) = Na(+)(out) + 2 H(+)(in)</text>
        <dbReference type="Rhea" id="RHEA:29251"/>
        <dbReference type="ChEBI" id="CHEBI:15378"/>
        <dbReference type="ChEBI" id="CHEBI:29101"/>
    </reaction>
</comment>
<dbReference type="InterPro" id="IPR004670">
    <property type="entry name" value="NhaA"/>
</dbReference>
<feature type="transmembrane region" description="Helical" evidence="6">
    <location>
        <begin position="355"/>
        <end position="378"/>
    </location>
</feature>